<dbReference type="Proteomes" id="UP001597034">
    <property type="component" value="Unassembled WGS sequence"/>
</dbReference>
<name>A0ABD6DJY5_9EURY</name>
<comment type="caution">
    <text evidence="2">The sequence shown here is derived from an EMBL/GenBank/DDBJ whole genome shotgun (WGS) entry which is preliminary data.</text>
</comment>
<evidence type="ECO:0000256" key="1">
    <source>
        <dbReference type="SAM" id="Phobius"/>
    </source>
</evidence>
<accession>A0ABD6DJY5</accession>
<gene>
    <name evidence="2" type="ORF">ACFSBL_08030</name>
</gene>
<keyword evidence="1" id="KW-1133">Transmembrane helix</keyword>
<dbReference type="AlphaFoldDB" id="A0ABD6DJY5"/>
<organism evidence="2 3">
    <name type="scientific">Haloarchaeobius litoreus</name>
    <dbReference type="NCBI Taxonomy" id="755306"/>
    <lineage>
        <taxon>Archaea</taxon>
        <taxon>Methanobacteriati</taxon>
        <taxon>Methanobacteriota</taxon>
        <taxon>Stenosarchaea group</taxon>
        <taxon>Halobacteria</taxon>
        <taxon>Halobacteriales</taxon>
        <taxon>Halorubellaceae</taxon>
        <taxon>Haloarchaeobius</taxon>
    </lineage>
</organism>
<feature type="transmembrane region" description="Helical" evidence="1">
    <location>
        <begin position="36"/>
        <end position="55"/>
    </location>
</feature>
<dbReference type="EMBL" id="JBHUDO010000002">
    <property type="protein sequence ID" value="MFD1645627.1"/>
    <property type="molecule type" value="Genomic_DNA"/>
</dbReference>
<dbReference type="RefSeq" id="WP_256398857.1">
    <property type="nucleotide sequence ID" value="NZ_JANHJR010000001.1"/>
</dbReference>
<feature type="transmembrane region" description="Helical" evidence="1">
    <location>
        <begin position="12"/>
        <end position="30"/>
    </location>
</feature>
<proteinExistence type="predicted"/>
<protein>
    <submittedName>
        <fullName evidence="2">Uncharacterized protein</fullName>
    </submittedName>
</protein>
<sequence>MAVNHTSTGVRLIGAYFILSALLFGSLGLGSMDQGTGQFAIVVGLAMFVVGFGLLDGRDWGFTGGILGAFLAFVVNAALFMDGRSIGMGGALVSLLVVGYLIKEKGPSSRSWAPSGPRGP</sequence>
<keyword evidence="1" id="KW-0812">Transmembrane</keyword>
<feature type="transmembrane region" description="Helical" evidence="1">
    <location>
        <begin position="86"/>
        <end position="102"/>
    </location>
</feature>
<evidence type="ECO:0000313" key="3">
    <source>
        <dbReference type="Proteomes" id="UP001597034"/>
    </source>
</evidence>
<reference evidence="2 3" key="1">
    <citation type="journal article" date="2019" name="Int. J. Syst. Evol. Microbiol.">
        <title>The Global Catalogue of Microorganisms (GCM) 10K type strain sequencing project: providing services to taxonomists for standard genome sequencing and annotation.</title>
        <authorList>
            <consortium name="The Broad Institute Genomics Platform"/>
            <consortium name="The Broad Institute Genome Sequencing Center for Infectious Disease"/>
            <person name="Wu L."/>
            <person name="Ma J."/>
        </authorList>
    </citation>
    <scope>NUCLEOTIDE SEQUENCE [LARGE SCALE GENOMIC DNA]</scope>
    <source>
        <strain evidence="2 3">CGMCC 1.10390</strain>
    </source>
</reference>
<keyword evidence="3" id="KW-1185">Reference proteome</keyword>
<evidence type="ECO:0000313" key="2">
    <source>
        <dbReference type="EMBL" id="MFD1645627.1"/>
    </source>
</evidence>
<keyword evidence="1" id="KW-0472">Membrane</keyword>
<feature type="transmembrane region" description="Helical" evidence="1">
    <location>
        <begin position="62"/>
        <end position="80"/>
    </location>
</feature>